<accession>A0AA86S3V8</accession>
<evidence type="ECO:0000313" key="4">
    <source>
        <dbReference type="Proteomes" id="UP001642409"/>
    </source>
</evidence>
<sequence>MSYTKWDQADEFKLKAAVDKYGNNWNLIHKHVFPERGAVCLKNKYYSRIHQNKAFEVVPDNVSSGQNKSEQLNQNDLDLLTQVRAFMLSQERQ</sequence>
<dbReference type="InterPro" id="IPR009057">
    <property type="entry name" value="Homeodomain-like_sf"/>
</dbReference>
<dbReference type="Gene3D" id="1.10.10.60">
    <property type="entry name" value="Homeodomain-like"/>
    <property type="match status" value="1"/>
</dbReference>
<comment type="caution">
    <text evidence="2">The sequence shown here is derived from an EMBL/GenBank/DDBJ whole genome shotgun (WGS) entry which is preliminary data.</text>
</comment>
<dbReference type="EMBL" id="CATOUU010001179">
    <property type="protein sequence ID" value="CAI9977570.1"/>
    <property type="molecule type" value="Genomic_DNA"/>
</dbReference>
<dbReference type="Proteomes" id="UP001642409">
    <property type="component" value="Unassembled WGS sequence"/>
</dbReference>
<feature type="domain" description="Myb-like" evidence="1">
    <location>
        <begin position="1"/>
        <end position="49"/>
    </location>
</feature>
<organism evidence="2">
    <name type="scientific">Hexamita inflata</name>
    <dbReference type="NCBI Taxonomy" id="28002"/>
    <lineage>
        <taxon>Eukaryota</taxon>
        <taxon>Metamonada</taxon>
        <taxon>Diplomonadida</taxon>
        <taxon>Hexamitidae</taxon>
        <taxon>Hexamitinae</taxon>
        <taxon>Hexamita</taxon>
    </lineage>
</organism>
<dbReference type="GO" id="GO:0003677">
    <property type="term" value="F:DNA binding"/>
    <property type="evidence" value="ECO:0007669"/>
    <property type="project" value="UniProtKB-KW"/>
</dbReference>
<dbReference type="AlphaFoldDB" id="A0AA86S3V8"/>
<keyword evidence="4" id="KW-1185">Reference proteome</keyword>
<evidence type="ECO:0000313" key="3">
    <source>
        <dbReference type="EMBL" id="CAL6028739.1"/>
    </source>
</evidence>
<keyword evidence="2" id="KW-0238">DNA-binding</keyword>
<dbReference type="SMART" id="SM00717">
    <property type="entry name" value="SANT"/>
    <property type="match status" value="1"/>
</dbReference>
<name>A0AA86S3V8_9EUKA</name>
<evidence type="ECO:0000259" key="1">
    <source>
        <dbReference type="PROSITE" id="PS50090"/>
    </source>
</evidence>
<protein>
    <submittedName>
        <fullName evidence="2">Myb-like DNA-binding domain-containing protein</fullName>
    </submittedName>
    <submittedName>
        <fullName evidence="3">Myb-like_DNA-binding domain-containing protein</fullName>
    </submittedName>
</protein>
<proteinExistence type="predicted"/>
<dbReference type="SUPFAM" id="SSF46689">
    <property type="entry name" value="Homeodomain-like"/>
    <property type="match status" value="1"/>
</dbReference>
<evidence type="ECO:0000313" key="2">
    <source>
        <dbReference type="EMBL" id="CAI9977570.1"/>
    </source>
</evidence>
<reference evidence="2" key="1">
    <citation type="submission" date="2023-06" db="EMBL/GenBank/DDBJ databases">
        <authorList>
            <person name="Kurt Z."/>
        </authorList>
    </citation>
    <scope>NUCLEOTIDE SEQUENCE</scope>
</reference>
<dbReference type="InterPro" id="IPR001005">
    <property type="entry name" value="SANT/Myb"/>
</dbReference>
<dbReference type="EMBL" id="CAXDID020000108">
    <property type="protein sequence ID" value="CAL6028739.1"/>
    <property type="molecule type" value="Genomic_DNA"/>
</dbReference>
<dbReference type="Pfam" id="PF00249">
    <property type="entry name" value="Myb_DNA-binding"/>
    <property type="match status" value="1"/>
</dbReference>
<gene>
    <name evidence="3" type="ORF">HINF_LOCUS31951</name>
    <name evidence="2" type="ORF">HINF_LOCUS65215</name>
</gene>
<dbReference type="PROSITE" id="PS50090">
    <property type="entry name" value="MYB_LIKE"/>
    <property type="match status" value="1"/>
</dbReference>
<reference evidence="3 4" key="2">
    <citation type="submission" date="2024-07" db="EMBL/GenBank/DDBJ databases">
        <authorList>
            <person name="Akdeniz Z."/>
        </authorList>
    </citation>
    <scope>NUCLEOTIDE SEQUENCE [LARGE SCALE GENOMIC DNA]</scope>
</reference>
<dbReference type="CDD" id="cd00167">
    <property type="entry name" value="SANT"/>
    <property type="match status" value="1"/>
</dbReference>